<organism evidence="8 9">
    <name type="scientific">Coprobacter secundus subsp. similis</name>
    <dbReference type="NCBI Taxonomy" id="2751153"/>
    <lineage>
        <taxon>Bacteria</taxon>
        <taxon>Pseudomonadati</taxon>
        <taxon>Bacteroidota</taxon>
        <taxon>Bacteroidia</taxon>
        <taxon>Bacteroidales</taxon>
        <taxon>Barnesiellaceae</taxon>
        <taxon>Coprobacter</taxon>
    </lineage>
</organism>
<dbReference type="InterPro" id="IPR003593">
    <property type="entry name" value="AAA+_ATPase"/>
</dbReference>
<feature type="domain" description="Response regulatory" evidence="7">
    <location>
        <begin position="2"/>
        <end position="117"/>
    </location>
</feature>
<dbReference type="Gene3D" id="3.40.50.2300">
    <property type="match status" value="1"/>
</dbReference>
<dbReference type="SUPFAM" id="SSF52172">
    <property type="entry name" value="CheY-like"/>
    <property type="match status" value="1"/>
</dbReference>
<evidence type="ECO:0000256" key="3">
    <source>
        <dbReference type="ARBA" id="ARBA00023015"/>
    </source>
</evidence>
<dbReference type="Pfam" id="PF25601">
    <property type="entry name" value="AAA_lid_14"/>
    <property type="match status" value="1"/>
</dbReference>
<dbReference type="InterPro" id="IPR058031">
    <property type="entry name" value="AAA_lid_NorR"/>
</dbReference>
<dbReference type="Pfam" id="PF00158">
    <property type="entry name" value="Sigma54_activat"/>
    <property type="match status" value="1"/>
</dbReference>
<protein>
    <submittedName>
        <fullName evidence="8">Sigma-54-dependent Fis family transcriptional regulator</fullName>
    </submittedName>
</protein>
<dbReference type="EMBL" id="AP023322">
    <property type="protein sequence ID" value="BCI63161.1"/>
    <property type="molecule type" value="Genomic_DNA"/>
</dbReference>
<dbReference type="RefSeq" id="WP_200755832.1">
    <property type="nucleotide sequence ID" value="NZ_AP023322.1"/>
</dbReference>
<dbReference type="Pfam" id="PF00072">
    <property type="entry name" value="Response_reg"/>
    <property type="match status" value="1"/>
</dbReference>
<dbReference type="InterPro" id="IPR002078">
    <property type="entry name" value="Sigma_54_int"/>
</dbReference>
<dbReference type="PROSITE" id="PS50110">
    <property type="entry name" value="RESPONSE_REGULATORY"/>
    <property type="match status" value="1"/>
</dbReference>
<dbReference type="InterPro" id="IPR027417">
    <property type="entry name" value="P-loop_NTPase"/>
</dbReference>
<keyword evidence="3" id="KW-0805">Transcription regulation</keyword>
<feature type="modified residue" description="4-aspartylphosphate" evidence="5">
    <location>
        <position position="52"/>
    </location>
</feature>
<evidence type="ECO:0000313" key="8">
    <source>
        <dbReference type="EMBL" id="BCI63161.1"/>
    </source>
</evidence>
<dbReference type="InterPro" id="IPR011006">
    <property type="entry name" value="CheY-like_superfamily"/>
</dbReference>
<sequence>MKVYVIEDNPVYNDYVCNLLKKGGFDTVQAYRISTAKKLLAKADEDDIVLADLRLPDGESIDLLRWMLTNGKRQPFIVMTDYAEVHTAVESMKLGSSDYIPKRLVEDKLVPLVRSLHKVQERKKHTQIPIFTRQGEAYQEIKRRVRLVAPTRLSVLILGENGTGKEHIAQHIHAQSKLSDKPFVPVDCGSLSPTLAQSAFFGHRKGAFTGADSDKAGYFEEADGGTLFFDEAGNLSLETQQMLLRAIQERRYRPIGAKEDKTANVRIVAATNEDLQKAVNEKRFREDLFYRLKEYVITVPPLRDCQEDILPLADFFRETANKELERNIKGFNASACNALLTYPWPGNVRELKQKIQIAVLHAVHDMITEADLELDAEESPVSFSFALKDTGVEKERILRALKQANGNRKVAAELLGIGRTTLYNKLDEYGLKYKFEQS</sequence>
<dbReference type="SMART" id="SM00382">
    <property type="entry name" value="AAA"/>
    <property type="match status" value="1"/>
</dbReference>
<dbReference type="KEGG" id="copr:Cop2CBH44_15140"/>
<evidence type="ECO:0000256" key="1">
    <source>
        <dbReference type="ARBA" id="ARBA00022741"/>
    </source>
</evidence>
<feature type="domain" description="Sigma-54 factor interaction" evidence="6">
    <location>
        <begin position="131"/>
        <end position="360"/>
    </location>
</feature>
<name>A0A7G1HXC4_9BACT</name>
<keyword evidence="9" id="KW-1185">Reference proteome</keyword>
<dbReference type="CDD" id="cd00009">
    <property type="entry name" value="AAA"/>
    <property type="match status" value="1"/>
</dbReference>
<dbReference type="SUPFAM" id="SSF52540">
    <property type="entry name" value="P-loop containing nucleoside triphosphate hydrolases"/>
    <property type="match status" value="1"/>
</dbReference>
<reference evidence="9" key="1">
    <citation type="submission" date="2020-07" db="EMBL/GenBank/DDBJ databases">
        <title>Complete genome sequencing of Coprobacter sp. strain 2CBH44.</title>
        <authorList>
            <person name="Sakamoto M."/>
            <person name="Murakami T."/>
            <person name="Mori H."/>
        </authorList>
    </citation>
    <scope>NUCLEOTIDE SEQUENCE [LARGE SCALE GENOMIC DNA]</scope>
    <source>
        <strain evidence="9">2CBH44</strain>
    </source>
</reference>
<evidence type="ECO:0000259" key="7">
    <source>
        <dbReference type="PROSITE" id="PS50110"/>
    </source>
</evidence>
<dbReference type="Gene3D" id="1.10.8.60">
    <property type="match status" value="1"/>
</dbReference>
<evidence type="ECO:0000256" key="5">
    <source>
        <dbReference type="PROSITE-ProRule" id="PRU00169"/>
    </source>
</evidence>
<keyword evidence="5" id="KW-0597">Phosphoprotein</keyword>
<dbReference type="GO" id="GO:0043565">
    <property type="term" value="F:sequence-specific DNA binding"/>
    <property type="evidence" value="ECO:0007669"/>
    <property type="project" value="InterPro"/>
</dbReference>
<evidence type="ECO:0000313" key="9">
    <source>
        <dbReference type="Proteomes" id="UP000594042"/>
    </source>
</evidence>
<dbReference type="InterPro" id="IPR001789">
    <property type="entry name" value="Sig_transdc_resp-reg_receiver"/>
</dbReference>
<dbReference type="GO" id="GO:0006355">
    <property type="term" value="P:regulation of DNA-templated transcription"/>
    <property type="evidence" value="ECO:0007669"/>
    <property type="project" value="InterPro"/>
</dbReference>
<keyword evidence="1" id="KW-0547">Nucleotide-binding</keyword>
<dbReference type="Gene3D" id="3.40.50.300">
    <property type="entry name" value="P-loop containing nucleotide triphosphate hydrolases"/>
    <property type="match status" value="1"/>
</dbReference>
<dbReference type="AlphaFoldDB" id="A0A7G1HXC4"/>
<dbReference type="Pfam" id="PF02954">
    <property type="entry name" value="HTH_8"/>
    <property type="match status" value="1"/>
</dbReference>
<dbReference type="SMART" id="SM00448">
    <property type="entry name" value="REC"/>
    <property type="match status" value="1"/>
</dbReference>
<dbReference type="SUPFAM" id="SSF46689">
    <property type="entry name" value="Homeodomain-like"/>
    <property type="match status" value="1"/>
</dbReference>
<dbReference type="Proteomes" id="UP000594042">
    <property type="component" value="Chromosome"/>
</dbReference>
<dbReference type="PROSITE" id="PS50045">
    <property type="entry name" value="SIGMA54_INTERACT_4"/>
    <property type="match status" value="1"/>
</dbReference>
<dbReference type="Gene3D" id="1.10.10.60">
    <property type="entry name" value="Homeodomain-like"/>
    <property type="match status" value="1"/>
</dbReference>
<dbReference type="PRINTS" id="PR01590">
    <property type="entry name" value="HTHFIS"/>
</dbReference>
<gene>
    <name evidence="8" type="ORF">Cop2CBH44_15140</name>
</gene>
<dbReference type="InterPro" id="IPR002197">
    <property type="entry name" value="HTH_Fis"/>
</dbReference>
<dbReference type="InterPro" id="IPR009057">
    <property type="entry name" value="Homeodomain-like_sf"/>
</dbReference>
<accession>A0A7G1HXC4</accession>
<evidence type="ECO:0000259" key="6">
    <source>
        <dbReference type="PROSITE" id="PS50045"/>
    </source>
</evidence>
<dbReference type="FunFam" id="3.40.50.300:FF:000006">
    <property type="entry name" value="DNA-binding transcriptional regulator NtrC"/>
    <property type="match status" value="1"/>
</dbReference>
<evidence type="ECO:0000256" key="2">
    <source>
        <dbReference type="ARBA" id="ARBA00022840"/>
    </source>
</evidence>
<proteinExistence type="predicted"/>
<keyword evidence="4" id="KW-0804">Transcription</keyword>
<evidence type="ECO:0000256" key="4">
    <source>
        <dbReference type="ARBA" id="ARBA00023163"/>
    </source>
</evidence>
<keyword evidence="2" id="KW-0067">ATP-binding</keyword>
<dbReference type="CDD" id="cd00156">
    <property type="entry name" value="REC"/>
    <property type="match status" value="1"/>
</dbReference>
<dbReference type="GO" id="GO:0000160">
    <property type="term" value="P:phosphorelay signal transduction system"/>
    <property type="evidence" value="ECO:0007669"/>
    <property type="project" value="InterPro"/>
</dbReference>
<dbReference type="GO" id="GO:0005524">
    <property type="term" value="F:ATP binding"/>
    <property type="evidence" value="ECO:0007669"/>
    <property type="project" value="UniProtKB-KW"/>
</dbReference>
<dbReference type="PANTHER" id="PTHR32071">
    <property type="entry name" value="TRANSCRIPTIONAL REGULATORY PROTEIN"/>
    <property type="match status" value="1"/>
</dbReference>
<dbReference type="PANTHER" id="PTHR32071:SF14">
    <property type="entry name" value="TRANSCRIPTIONAL REGULATORY PROTEIN RTCR"/>
    <property type="match status" value="1"/>
</dbReference>